<name>A0A0V0JBT2_SCHSO</name>
<organism evidence="1">
    <name type="scientific">Schistocephalus solidus</name>
    <name type="common">Tapeworm</name>
    <dbReference type="NCBI Taxonomy" id="70667"/>
    <lineage>
        <taxon>Eukaryota</taxon>
        <taxon>Metazoa</taxon>
        <taxon>Spiralia</taxon>
        <taxon>Lophotrochozoa</taxon>
        <taxon>Platyhelminthes</taxon>
        <taxon>Cestoda</taxon>
        <taxon>Eucestoda</taxon>
        <taxon>Diphyllobothriidea</taxon>
        <taxon>Diphyllobothriidae</taxon>
        <taxon>Schistocephalus</taxon>
    </lineage>
</organism>
<evidence type="ECO:0000313" key="1">
    <source>
        <dbReference type="EMBL" id="JAP62743.1"/>
    </source>
</evidence>
<gene>
    <name evidence="1" type="ORF">TR87033</name>
</gene>
<protein>
    <submittedName>
        <fullName evidence="1">Uncharacterized protein</fullName>
    </submittedName>
</protein>
<proteinExistence type="predicted"/>
<sequence>TDNCVIWHPETPPVPLGLLVLKYCPEFSCTVKPFCSVLRNSSAEYFDNRNKAAYFFTVGETLYLQEKQTWNKRCSCLRRSAVHQYLQGAEIELLLQTSFKRLRLWSQLQATPYGAWTK</sequence>
<dbReference type="AlphaFoldDB" id="A0A0V0JBT2"/>
<reference evidence="1" key="1">
    <citation type="submission" date="2016-01" db="EMBL/GenBank/DDBJ databases">
        <title>Reference transcriptome for the parasite Schistocephalus solidus: insights into the molecular evolution of parasitism.</title>
        <authorList>
            <person name="Hebert F.O."/>
            <person name="Grambauer S."/>
            <person name="Barber I."/>
            <person name="Landry C.R."/>
            <person name="Aubin-Horth N."/>
        </authorList>
    </citation>
    <scope>NUCLEOTIDE SEQUENCE</scope>
</reference>
<accession>A0A0V0JBT2</accession>
<dbReference type="EMBL" id="GEEE01000482">
    <property type="protein sequence ID" value="JAP62743.1"/>
    <property type="molecule type" value="Transcribed_RNA"/>
</dbReference>
<feature type="non-terminal residue" evidence="1">
    <location>
        <position position="1"/>
    </location>
</feature>